<dbReference type="RefSeq" id="WP_234238597.1">
    <property type="nucleotide sequence ID" value="NZ_JABFTS010000001.1"/>
</dbReference>
<name>A0AAW4YP19_9GAMM</name>
<reference evidence="2" key="1">
    <citation type="submission" date="2020-05" db="EMBL/GenBank/DDBJ databases">
        <authorList>
            <person name="Wang L."/>
            <person name="Shao Z."/>
        </authorList>
    </citation>
    <scope>NUCLEOTIDE SEQUENCE</scope>
    <source>
        <strain evidence="2">MCCC 1A05776</strain>
    </source>
</reference>
<sequence length="239" mass="26720">MSTQPVDDRPIGVALPGWQPASRPQRASLLGERVRLEPLSAEHHGDSLFAAFLLPGEGPHDTPQARWAYSGGMPFSDAEQCHAWLAERARSEDPLFFAIVEEKSGRALGLASYLNIVPEHGSIEVGHIHFTPPLRRTPAATEAMLLMMRNAFALGYRRYEWKCNALNAASRRAAERLGFRFEGIFRQHRVEGGRSRDTAWFSLLDGEWPAIEARLVRWLASDNFDDEGRQRSSLSALSA</sequence>
<dbReference type="GO" id="GO:0008999">
    <property type="term" value="F:protein-N-terminal-alanine acetyltransferase activity"/>
    <property type="evidence" value="ECO:0007669"/>
    <property type="project" value="TreeGrafter"/>
</dbReference>
<dbReference type="PROSITE" id="PS51186">
    <property type="entry name" value="GNAT"/>
    <property type="match status" value="1"/>
</dbReference>
<gene>
    <name evidence="2" type="ORF">HOP61_03225</name>
</gene>
<dbReference type="Gene3D" id="3.40.630.30">
    <property type="match status" value="1"/>
</dbReference>
<proteinExistence type="predicted"/>
<dbReference type="GO" id="GO:0005737">
    <property type="term" value="C:cytoplasm"/>
    <property type="evidence" value="ECO:0007669"/>
    <property type="project" value="TreeGrafter"/>
</dbReference>
<feature type="domain" description="N-acetyltransferase" evidence="1">
    <location>
        <begin position="52"/>
        <end position="197"/>
    </location>
</feature>
<dbReference type="FunFam" id="3.40.630.30:FF:000047">
    <property type="entry name" value="Acetyltransferase, GNAT family"/>
    <property type="match status" value="1"/>
</dbReference>
<evidence type="ECO:0000259" key="1">
    <source>
        <dbReference type="PROSITE" id="PS51186"/>
    </source>
</evidence>
<organism evidence="2 3">
    <name type="scientific">Billgrantia desiderata</name>
    <dbReference type="NCBI Taxonomy" id="52021"/>
    <lineage>
        <taxon>Bacteria</taxon>
        <taxon>Pseudomonadati</taxon>
        <taxon>Pseudomonadota</taxon>
        <taxon>Gammaproteobacteria</taxon>
        <taxon>Oceanospirillales</taxon>
        <taxon>Halomonadaceae</taxon>
        <taxon>Billgrantia</taxon>
    </lineage>
</organism>
<protein>
    <submittedName>
        <fullName evidence="2">GNAT family N-acetyltransferase</fullName>
    </submittedName>
</protein>
<evidence type="ECO:0000313" key="3">
    <source>
        <dbReference type="Proteomes" id="UP001320178"/>
    </source>
</evidence>
<dbReference type="PANTHER" id="PTHR43441">
    <property type="entry name" value="RIBOSOMAL-PROTEIN-SERINE ACETYLTRANSFERASE"/>
    <property type="match status" value="1"/>
</dbReference>
<dbReference type="PANTHER" id="PTHR43441:SF2">
    <property type="entry name" value="FAMILY ACETYLTRANSFERASE, PUTATIVE (AFU_ORTHOLOGUE AFUA_7G00850)-RELATED"/>
    <property type="match status" value="1"/>
</dbReference>
<evidence type="ECO:0000313" key="2">
    <source>
        <dbReference type="EMBL" id="MCE8050303.1"/>
    </source>
</evidence>
<dbReference type="GO" id="GO:1990189">
    <property type="term" value="F:protein N-terminal-serine acetyltransferase activity"/>
    <property type="evidence" value="ECO:0007669"/>
    <property type="project" value="TreeGrafter"/>
</dbReference>
<reference evidence="2" key="2">
    <citation type="journal article" date="2021" name="Front. Microbiol.">
        <title>Aerobic Denitrification and Heterotrophic Sulfur Oxidation in the Genus Halomonas Revealed by Six Novel Species Characterizations and Genome-Based Analysis.</title>
        <authorList>
            <person name="Wang L."/>
            <person name="Shao Z."/>
        </authorList>
    </citation>
    <scope>NUCLEOTIDE SEQUENCE</scope>
    <source>
        <strain evidence="2">MCCC 1A05776</strain>
    </source>
</reference>
<dbReference type="InterPro" id="IPR051908">
    <property type="entry name" value="Ribosomal_N-acetyltransferase"/>
</dbReference>
<dbReference type="SUPFAM" id="SSF55729">
    <property type="entry name" value="Acyl-CoA N-acyltransferases (Nat)"/>
    <property type="match status" value="1"/>
</dbReference>
<accession>A0AAW4YP19</accession>
<dbReference type="AlphaFoldDB" id="A0AAW4YP19"/>
<dbReference type="InterPro" id="IPR000182">
    <property type="entry name" value="GNAT_dom"/>
</dbReference>
<dbReference type="Pfam" id="PF13302">
    <property type="entry name" value="Acetyltransf_3"/>
    <property type="match status" value="1"/>
</dbReference>
<dbReference type="Proteomes" id="UP001320178">
    <property type="component" value="Unassembled WGS sequence"/>
</dbReference>
<comment type="caution">
    <text evidence="2">The sequence shown here is derived from an EMBL/GenBank/DDBJ whole genome shotgun (WGS) entry which is preliminary data.</text>
</comment>
<dbReference type="EMBL" id="JABFTS010000001">
    <property type="protein sequence ID" value="MCE8050303.1"/>
    <property type="molecule type" value="Genomic_DNA"/>
</dbReference>
<dbReference type="InterPro" id="IPR016181">
    <property type="entry name" value="Acyl_CoA_acyltransferase"/>
</dbReference>